<name>A0A426XKE6_ENSVE</name>
<protein>
    <submittedName>
        <fullName evidence="1">Uncharacterized protein</fullName>
    </submittedName>
</protein>
<comment type="caution">
    <text evidence="1">The sequence shown here is derived from an EMBL/GenBank/DDBJ whole genome shotgun (WGS) entry which is preliminary data.</text>
</comment>
<dbReference type="AlphaFoldDB" id="A0A426XKE6"/>
<evidence type="ECO:0000313" key="1">
    <source>
        <dbReference type="EMBL" id="RRT40008.1"/>
    </source>
</evidence>
<gene>
    <name evidence="1" type="ORF">B296_00056149</name>
</gene>
<reference evidence="1 2" key="1">
    <citation type="journal article" date="2014" name="Agronomy (Basel)">
        <title>A Draft Genome Sequence for Ensete ventricosum, the Drought-Tolerant Tree Against Hunger.</title>
        <authorList>
            <person name="Harrison J."/>
            <person name="Moore K.A."/>
            <person name="Paszkiewicz K."/>
            <person name="Jones T."/>
            <person name="Grant M."/>
            <person name="Ambacheew D."/>
            <person name="Muzemil S."/>
            <person name="Studholme D.J."/>
        </authorList>
    </citation>
    <scope>NUCLEOTIDE SEQUENCE [LARGE SCALE GENOMIC DNA]</scope>
</reference>
<dbReference type="Proteomes" id="UP000287651">
    <property type="component" value="Unassembled WGS sequence"/>
</dbReference>
<evidence type="ECO:0000313" key="2">
    <source>
        <dbReference type="Proteomes" id="UP000287651"/>
    </source>
</evidence>
<proteinExistence type="predicted"/>
<dbReference type="EMBL" id="AMZH03019707">
    <property type="protein sequence ID" value="RRT40008.1"/>
    <property type="molecule type" value="Genomic_DNA"/>
</dbReference>
<accession>A0A426XKE6</accession>
<organism evidence="1 2">
    <name type="scientific">Ensete ventricosum</name>
    <name type="common">Abyssinian banana</name>
    <name type="synonym">Musa ensete</name>
    <dbReference type="NCBI Taxonomy" id="4639"/>
    <lineage>
        <taxon>Eukaryota</taxon>
        <taxon>Viridiplantae</taxon>
        <taxon>Streptophyta</taxon>
        <taxon>Embryophyta</taxon>
        <taxon>Tracheophyta</taxon>
        <taxon>Spermatophyta</taxon>
        <taxon>Magnoliopsida</taxon>
        <taxon>Liliopsida</taxon>
        <taxon>Zingiberales</taxon>
        <taxon>Musaceae</taxon>
        <taxon>Ensete</taxon>
    </lineage>
</organism>
<sequence length="56" mass="6586">MFLKCFILFHDLQFSQETFWVHSFLDACTAHGIMVALVLKIMRYSTDLIVCTCCMY</sequence>